<gene>
    <name evidence="1" type="primary">pgi</name>
</gene>
<name>V5YUX1_SERMA</name>
<evidence type="ECO:0000313" key="1">
    <source>
        <dbReference type="EMBL" id="BAO21182.1"/>
    </source>
</evidence>
<accession>V5YUX1</accession>
<reference evidence="1" key="1">
    <citation type="submission" date="2013-12" db="EMBL/GenBank/DDBJ databases">
        <title>Genetic environments surrounding aac(6')-Ial.</title>
        <authorList>
            <person name="Tada T."/>
            <person name="Miyoshi-Akiyama T."/>
            <person name="Kirikae T."/>
        </authorList>
    </citation>
    <scope>NUCLEOTIDE SEQUENCE</scope>
    <source>
        <strain evidence="1">IOMTU 115</strain>
    </source>
</reference>
<organism evidence="1">
    <name type="scientific">Serratia marcescens</name>
    <dbReference type="NCBI Taxonomy" id="615"/>
    <lineage>
        <taxon>Bacteria</taxon>
        <taxon>Pseudomonadati</taxon>
        <taxon>Pseudomonadota</taxon>
        <taxon>Gammaproteobacteria</taxon>
        <taxon>Enterobacterales</taxon>
        <taxon>Yersiniaceae</taxon>
        <taxon>Serratia</taxon>
    </lineage>
</organism>
<keyword evidence="1" id="KW-0413">Isomerase</keyword>
<protein>
    <submittedName>
        <fullName evidence="1">Glucosephosphate isomerase</fullName>
    </submittedName>
</protein>
<dbReference type="EMBL" id="AB894481">
    <property type="protein sequence ID" value="BAO21182.1"/>
    <property type="molecule type" value="Genomic_DNA"/>
</dbReference>
<sequence>MAADFLAARQLRQDAVSQLFAQLHAPLIEGEDVQDRALGEDLVLIQRDQAAQAERGDFAQQDRVGRPVAFKHLERRHVLDLLRSFALRRELGFHHFQRLAERQRFGLSEEVGQQFGVMIAQRVMADGRRDEIARHQLGALVDQLIERMLAVGARLAPNDGTGLVIHRFAVAIDVLAVGFHVALLEVSGKTVHVLIVRQNGFGFGAKEVVVPNTDQRQQHRQVFLRRRFGEVLVHGVRAAQQLLEVVITDGQRNRQTDRRPQGVAAADPVPEFEHVVGIDAELSHRFAVGGQRGEVLGHVLLIGGAAQEPVARAVGVGHGFLSGEGFGGHQEQRGFRIQRLQRFGDVGAVDVGDEVHVQVVFIRAQRFGHHVRAEIRTADADVHHVGDRLAGVAFPLAADDARAELFDLGQYRVHFRHHVFAVDQDRAVAAVAQGNMQHRAIFGAVDFLTGEHRFDGALQIGFFRQRLQLLQGFLRDAVLGIVHQHLVVEGRGEPGETIAVLGEQVGDPYVFHLCIMLLQGLPSSGLTRIDIFHSNTLRLENKNDAFVRL</sequence>
<dbReference type="GO" id="GO:0016853">
    <property type="term" value="F:isomerase activity"/>
    <property type="evidence" value="ECO:0007669"/>
    <property type="project" value="UniProtKB-KW"/>
</dbReference>
<proteinExistence type="predicted"/>
<dbReference type="AlphaFoldDB" id="V5YUX1"/>